<protein>
    <submittedName>
        <fullName evidence="2">Hum s 3 allergen</fullName>
    </submittedName>
</protein>
<dbReference type="AlphaFoldDB" id="A0A6J3WU53"/>
<evidence type="ECO:0000313" key="2">
    <source>
        <dbReference type="EMBL" id="AVY54509.1"/>
    </source>
</evidence>
<feature type="region of interest" description="Disordered" evidence="1">
    <location>
        <begin position="26"/>
        <end position="50"/>
    </location>
</feature>
<organism evidence="2">
    <name type="scientific">Humulus scandens</name>
    <name type="common">Hop</name>
    <name type="synonym">Humulopsis scandens</name>
    <dbReference type="NCBI Taxonomy" id="228586"/>
    <lineage>
        <taxon>Eukaryota</taxon>
        <taxon>Viridiplantae</taxon>
        <taxon>Streptophyta</taxon>
        <taxon>Embryophyta</taxon>
        <taxon>Tracheophyta</taxon>
        <taxon>Spermatophyta</taxon>
        <taxon>Magnoliopsida</taxon>
        <taxon>eudicotyledons</taxon>
        <taxon>Gunneridae</taxon>
        <taxon>Pentapetalae</taxon>
        <taxon>rosids</taxon>
        <taxon>fabids</taxon>
        <taxon>Rosales</taxon>
        <taxon>Cannabaceae</taxon>
        <taxon>Humulus</taxon>
    </lineage>
</organism>
<evidence type="ECO:0000256" key="1">
    <source>
        <dbReference type="SAM" id="MobiDB-lite"/>
    </source>
</evidence>
<feature type="compositionally biased region" description="Pro residues" evidence="1">
    <location>
        <begin position="77"/>
        <end position="87"/>
    </location>
</feature>
<dbReference type="PANTHER" id="PTHR33919">
    <property type="entry name" value="OS09G0127700 PROTEIN"/>
    <property type="match status" value="1"/>
</dbReference>
<feature type="region of interest" description="Disordered" evidence="1">
    <location>
        <begin position="71"/>
        <end position="106"/>
    </location>
</feature>
<dbReference type="EMBL" id="MF044071">
    <property type="protein sequence ID" value="AVY54509.1"/>
    <property type="molecule type" value="mRNA"/>
</dbReference>
<sequence length="137" mass="15320">MKGEFAPIYWGRGRGLAALTRATHTAKHHLLHSPSVSGSKKKKKTRAKGEYPDAVITSADKFANKSFLKKGAHIQNPNPPLPDPIQPNPFTQSKEAKPLKTVGVNPTPRGVRCHISNQHRFRVSIYVHKIICFIYFL</sequence>
<accession>A0A6J3WU53</accession>
<proteinExistence type="evidence at transcript level"/>
<dbReference type="PANTHER" id="PTHR33919:SF9">
    <property type="entry name" value="RIBOSOME BIOGENESIS NEP1-LIKE PROTEIN"/>
    <property type="match status" value="1"/>
</dbReference>
<reference evidence="2" key="1">
    <citation type="submission" date="2017-05" db="EMBL/GenBank/DDBJ databases">
        <authorList>
            <person name="Zhou J."/>
            <person name="Wang H."/>
            <person name="Yin J."/>
        </authorList>
    </citation>
    <scope>NUCLEOTIDE SEQUENCE</scope>
</reference>
<name>A0A6J3WU53_HUMSC</name>